<dbReference type="PANTHER" id="PTHR46601">
    <property type="entry name" value="ULP_PROTEASE DOMAIN-CONTAINING PROTEIN"/>
    <property type="match status" value="1"/>
</dbReference>
<name>A0A815M6D0_ADIRI</name>
<dbReference type="InterPro" id="IPR036691">
    <property type="entry name" value="Endo/exonu/phosph_ase_sf"/>
</dbReference>
<dbReference type="Proteomes" id="UP000663852">
    <property type="component" value="Unassembled WGS sequence"/>
</dbReference>
<comment type="caution">
    <text evidence="1">The sequence shown here is derived from an EMBL/GenBank/DDBJ whole genome shotgun (WGS) entry which is preliminary data.</text>
</comment>
<dbReference type="SUPFAM" id="SSF56219">
    <property type="entry name" value="DNase I-like"/>
    <property type="match status" value="1"/>
</dbReference>
<evidence type="ECO:0000313" key="2">
    <source>
        <dbReference type="Proteomes" id="UP000663852"/>
    </source>
</evidence>
<gene>
    <name evidence="1" type="ORF">EDS130_LOCUS37331</name>
</gene>
<reference evidence="1" key="1">
    <citation type="submission" date="2021-02" db="EMBL/GenBank/DDBJ databases">
        <authorList>
            <person name="Nowell W R."/>
        </authorList>
    </citation>
    <scope>NUCLEOTIDE SEQUENCE</scope>
</reference>
<proteinExistence type="predicted"/>
<organism evidence="1 2">
    <name type="scientific">Adineta ricciae</name>
    <name type="common">Rotifer</name>
    <dbReference type="NCBI Taxonomy" id="249248"/>
    <lineage>
        <taxon>Eukaryota</taxon>
        <taxon>Metazoa</taxon>
        <taxon>Spiralia</taxon>
        <taxon>Gnathifera</taxon>
        <taxon>Rotifera</taxon>
        <taxon>Eurotatoria</taxon>
        <taxon>Bdelloidea</taxon>
        <taxon>Adinetida</taxon>
        <taxon>Adinetidae</taxon>
        <taxon>Adineta</taxon>
    </lineage>
</organism>
<dbReference type="OrthoDB" id="410104at2759"/>
<dbReference type="PANTHER" id="PTHR46601:SF1">
    <property type="entry name" value="ADF-H DOMAIN-CONTAINING PROTEIN"/>
    <property type="match status" value="1"/>
</dbReference>
<dbReference type="EMBL" id="CAJNOJ010000366">
    <property type="protein sequence ID" value="CAF1419161.1"/>
    <property type="molecule type" value="Genomic_DNA"/>
</dbReference>
<protein>
    <submittedName>
        <fullName evidence="1">Uncharacterized protein</fullName>
    </submittedName>
</protein>
<sequence>MRVYGNYRAVAIVDRNEAISDCAEEGNGTLGISELKWAGNGYFTSGSYEVYYSGSQNTWIDGVAIVLNRKLVNSVTGYFPKNSRIISIRLQEQPTNLTIIQIYTPATEANESTIDSFCMDLQQTLDNTPKKDAILITGHWIAKKTVCSSPIYAFNNQNDDYTWTTPNGQHRNQIDYILYNGRWKASITSIKTRPGADRVTDHELLVADFRAMLKQYYKPTLTAKFDALNLVYKDLEELWQEIRGTVNDEMQRNIPAVPRKKKNNWLSSSTLAIAKERREAKVNENRQTLAKLNADFQRAARIDKQKQIIEECEKSRKALAGTIGNGCAKAFDHSHEELIYQPTSNGEIQTMEIPTSSTLEKVLQSKVNNARRSLVLRKKHGVLAYRRCLRGSDRALSNSTIDDVVKFYREDGISRTSYNSKDTIEINRETVAVRFLEMTVLDAYQVFNEGRLGAVSRSTFNALQPRDVDFSMNYALIHQREVQQRFFSQHQVTLFTIRLTIGNEQRNLAIISNYMEHTTAFVHCAQKILAEFIKKNFPLIEKVNYVSDGTSAHFKNNFSIFNLAHHKTDFGLDARWTFTATVHGKSAGDGVDALLKTTARHTTLIKNILMSNSKDFFEFSQKQQLETARRSNKDTPGVHVFYLESDEVEEVKKNYLKSSNEKLRLAGTIQGVRSTRAFKPISRSTVQYNITSRSTQTKTFTFKQTPFIFHLSINVFAISLDLDT</sequence>
<dbReference type="Gene3D" id="3.60.10.10">
    <property type="entry name" value="Endonuclease/exonuclease/phosphatase"/>
    <property type="match status" value="1"/>
</dbReference>
<accession>A0A815M6D0</accession>
<dbReference type="CDD" id="cd09076">
    <property type="entry name" value="L1-EN"/>
    <property type="match status" value="1"/>
</dbReference>
<dbReference type="AlphaFoldDB" id="A0A815M6D0"/>
<evidence type="ECO:0000313" key="1">
    <source>
        <dbReference type="EMBL" id="CAF1419161.1"/>
    </source>
</evidence>